<evidence type="ECO:0000256" key="1">
    <source>
        <dbReference type="SAM" id="MobiDB-lite"/>
    </source>
</evidence>
<dbReference type="EMBL" id="OX459942">
    <property type="protein sequence ID" value="CAI9176918.1"/>
    <property type="molecule type" value="Genomic_DNA"/>
</dbReference>
<evidence type="ECO:0000313" key="3">
    <source>
        <dbReference type="Proteomes" id="UP001176941"/>
    </source>
</evidence>
<sequence>MVPPPPPYALWEREEAALRRCCHRGGFGFSRAHAASQRLRVPSIICLPASVAAASSRAAEPRSPPSDTRSSHNLPGAASPPGCPRPQASTGRCRIAQPPRGEAIAVSLRVARTKKENPEEINSRGYIK</sequence>
<reference evidence="2" key="1">
    <citation type="submission" date="2023-04" db="EMBL/GenBank/DDBJ databases">
        <authorList>
            <consortium name="ELIXIR-Norway"/>
        </authorList>
    </citation>
    <scope>NUCLEOTIDE SEQUENCE [LARGE SCALE GENOMIC DNA]</scope>
</reference>
<accession>A0ABN8ZSK6</accession>
<feature type="compositionally biased region" description="Basic and acidic residues" evidence="1">
    <location>
        <begin position="113"/>
        <end position="122"/>
    </location>
</feature>
<dbReference type="Proteomes" id="UP001176941">
    <property type="component" value="Chromosome 6"/>
</dbReference>
<proteinExistence type="predicted"/>
<keyword evidence="3" id="KW-1185">Reference proteome</keyword>
<feature type="region of interest" description="Disordered" evidence="1">
    <location>
        <begin position="55"/>
        <end position="128"/>
    </location>
</feature>
<evidence type="ECO:0000313" key="2">
    <source>
        <dbReference type="EMBL" id="CAI9176918.1"/>
    </source>
</evidence>
<organism evidence="2 3">
    <name type="scientific">Rangifer tarandus platyrhynchus</name>
    <name type="common">Svalbard reindeer</name>
    <dbReference type="NCBI Taxonomy" id="3082113"/>
    <lineage>
        <taxon>Eukaryota</taxon>
        <taxon>Metazoa</taxon>
        <taxon>Chordata</taxon>
        <taxon>Craniata</taxon>
        <taxon>Vertebrata</taxon>
        <taxon>Euteleostomi</taxon>
        <taxon>Mammalia</taxon>
        <taxon>Eutheria</taxon>
        <taxon>Laurasiatheria</taxon>
        <taxon>Artiodactyla</taxon>
        <taxon>Ruminantia</taxon>
        <taxon>Pecora</taxon>
        <taxon>Cervidae</taxon>
        <taxon>Odocoileinae</taxon>
        <taxon>Rangifer</taxon>
    </lineage>
</organism>
<gene>
    <name evidence="2" type="ORF">MRATA1EN1_LOCUS25880</name>
</gene>
<name>A0ABN8ZSK6_RANTA</name>
<protein>
    <submittedName>
        <fullName evidence="2">Uncharacterized protein</fullName>
    </submittedName>
</protein>